<dbReference type="EMBL" id="MIQE01000011">
    <property type="protein sequence ID" value="OFA11072.1"/>
    <property type="molecule type" value="Genomic_DNA"/>
</dbReference>
<protein>
    <recommendedName>
        <fullName evidence="3">MmcQ/YjbR family DNA-binding protein</fullName>
    </recommendedName>
</protein>
<dbReference type="SUPFAM" id="SSF142906">
    <property type="entry name" value="YjbR-like"/>
    <property type="match status" value="1"/>
</dbReference>
<dbReference type="InterPro" id="IPR058532">
    <property type="entry name" value="YjbR/MT2646/Rv2570-like"/>
</dbReference>
<evidence type="ECO:0000313" key="2">
    <source>
        <dbReference type="Proteomes" id="UP000177010"/>
    </source>
</evidence>
<sequence>MDREEIVKYVDHKYHTQPAYLWKKYPTYAALRHADNRKWYGLIMTVEKTQLGLYDDGTEEIMDVKLDRKEVEFRQGTPGFLPAYHMNKSNWISIRIGLVDSKKIHDLIDTSYQLTEK</sequence>
<dbReference type="RefSeq" id="WP_070367729.1">
    <property type="nucleotide sequence ID" value="NZ_JAZHVW010000004.1"/>
</dbReference>
<gene>
    <name evidence="1" type="ORF">LASUN_11440</name>
</gene>
<dbReference type="InterPro" id="IPR007351">
    <property type="entry name" value="YjbR"/>
</dbReference>
<evidence type="ECO:0000313" key="1">
    <source>
        <dbReference type="EMBL" id="OFA11072.1"/>
    </source>
</evidence>
<dbReference type="AlphaFoldDB" id="A0A1E7XDL7"/>
<dbReference type="InterPro" id="IPR038056">
    <property type="entry name" value="YjbR-like_sf"/>
</dbReference>
<dbReference type="PANTHER" id="PTHR35145">
    <property type="entry name" value="CYTOPLASMIC PROTEIN-RELATED"/>
    <property type="match status" value="1"/>
</dbReference>
<dbReference type="PANTHER" id="PTHR35145:SF1">
    <property type="entry name" value="CYTOPLASMIC PROTEIN"/>
    <property type="match status" value="1"/>
</dbReference>
<dbReference type="Gene3D" id="3.90.1150.30">
    <property type="match status" value="1"/>
</dbReference>
<organism evidence="1 2">
    <name type="scientific">Lentilactobacillus sunkii</name>
    <dbReference type="NCBI Taxonomy" id="481719"/>
    <lineage>
        <taxon>Bacteria</taxon>
        <taxon>Bacillati</taxon>
        <taxon>Bacillota</taxon>
        <taxon>Bacilli</taxon>
        <taxon>Lactobacillales</taxon>
        <taxon>Lactobacillaceae</taxon>
        <taxon>Lentilactobacillus</taxon>
    </lineage>
</organism>
<dbReference type="Pfam" id="PF04237">
    <property type="entry name" value="YjbR"/>
    <property type="match status" value="1"/>
</dbReference>
<dbReference type="Proteomes" id="UP000177010">
    <property type="component" value="Unassembled WGS sequence"/>
</dbReference>
<name>A0A1E7XDL7_9LACO</name>
<evidence type="ECO:0008006" key="3">
    <source>
        <dbReference type="Google" id="ProtNLM"/>
    </source>
</evidence>
<reference evidence="1 2" key="1">
    <citation type="submission" date="2016-09" db="EMBL/GenBank/DDBJ databases">
        <title>Genome Sequence of Lactobacillus sunkii Strain CG01.</title>
        <authorList>
            <person name="Poehlein A."/>
            <person name="Gabris C."/>
            <person name="Bengelsdorf F.R."/>
            <person name="Duerre P."/>
            <person name="Daniel R."/>
        </authorList>
    </citation>
    <scope>NUCLEOTIDE SEQUENCE [LARGE SCALE GENOMIC DNA]</scope>
    <source>
        <strain evidence="1 2">CG_D</strain>
    </source>
</reference>
<dbReference type="STRING" id="481719.LASUN_11440"/>
<accession>A0A1E7XDL7</accession>
<comment type="caution">
    <text evidence="1">The sequence shown here is derived from an EMBL/GenBank/DDBJ whole genome shotgun (WGS) entry which is preliminary data.</text>
</comment>
<proteinExistence type="predicted"/>